<evidence type="ECO:0000313" key="5">
    <source>
        <dbReference type="Proteomes" id="UP000231139"/>
    </source>
</evidence>
<evidence type="ECO:0000313" key="4">
    <source>
        <dbReference type="EMBL" id="PIR02802.1"/>
    </source>
</evidence>
<dbReference type="Proteomes" id="UP000231139">
    <property type="component" value="Unassembled WGS sequence"/>
</dbReference>
<name>A0A2H0N1M1_9BACT</name>
<dbReference type="Gene3D" id="3.40.50.620">
    <property type="entry name" value="HUPs"/>
    <property type="match status" value="1"/>
</dbReference>
<keyword evidence="1 4" id="KW-0808">Transferase</keyword>
<proteinExistence type="predicted"/>
<sequence>MRKTYYLLNKSRKDLRKEKFKKVVLGGTFNRLHPGHRYFLSMAGYYAKKVIIGLCSDQMVKIRKKHRKNIQTFEKRRGAIEEYLKKVGLRFEIIEINDIYGPAVKDKGIEAILLTEETYPNGKKINRLRKKNKLKELYYIILPYLLDKTGKKFKSSSKYEQ</sequence>
<keyword evidence="2 4" id="KW-0548">Nucleotidyltransferase</keyword>
<dbReference type="NCBIfam" id="TIGR00125">
    <property type="entry name" value="cyt_tran_rel"/>
    <property type="match status" value="1"/>
</dbReference>
<feature type="domain" description="Cytidyltransferase-like" evidence="3">
    <location>
        <begin position="24"/>
        <end position="140"/>
    </location>
</feature>
<dbReference type="NCBIfam" id="NF001985">
    <property type="entry name" value="PRK00777.1"/>
    <property type="match status" value="1"/>
</dbReference>
<dbReference type="EMBL" id="PCWK01000008">
    <property type="protein sequence ID" value="PIR02802.1"/>
    <property type="molecule type" value="Genomic_DNA"/>
</dbReference>
<dbReference type="GO" id="GO:0016779">
    <property type="term" value="F:nucleotidyltransferase activity"/>
    <property type="evidence" value="ECO:0007669"/>
    <property type="project" value="UniProtKB-KW"/>
</dbReference>
<dbReference type="InterPro" id="IPR014729">
    <property type="entry name" value="Rossmann-like_a/b/a_fold"/>
</dbReference>
<accession>A0A2H0N1M1</accession>
<evidence type="ECO:0000259" key="3">
    <source>
        <dbReference type="Pfam" id="PF01467"/>
    </source>
</evidence>
<dbReference type="AlphaFoldDB" id="A0A2H0N1M1"/>
<reference evidence="4 5" key="1">
    <citation type="submission" date="2017-09" db="EMBL/GenBank/DDBJ databases">
        <title>Depth-based differentiation of microbial function through sediment-hosted aquifers and enrichment of novel symbionts in the deep terrestrial subsurface.</title>
        <authorList>
            <person name="Probst A.J."/>
            <person name="Ladd B."/>
            <person name="Jarett J.K."/>
            <person name="Geller-Mcgrath D.E."/>
            <person name="Sieber C.M."/>
            <person name="Emerson J.B."/>
            <person name="Anantharaman K."/>
            <person name="Thomas B.C."/>
            <person name="Malmstrom R."/>
            <person name="Stieglmeier M."/>
            <person name="Klingl A."/>
            <person name="Woyke T."/>
            <person name="Ryan C.M."/>
            <person name="Banfield J.F."/>
        </authorList>
    </citation>
    <scope>NUCLEOTIDE SEQUENCE [LARGE SCALE GENOMIC DNA]</scope>
    <source>
        <strain evidence="4">CG11_big_fil_rev_8_21_14_0_20_35_11</strain>
    </source>
</reference>
<comment type="caution">
    <text evidence="4">The sequence shown here is derived from an EMBL/GenBank/DDBJ whole genome shotgun (WGS) entry which is preliminary data.</text>
</comment>
<gene>
    <name evidence="4" type="ORF">COV62_00390</name>
</gene>
<dbReference type="Pfam" id="PF01467">
    <property type="entry name" value="CTP_transf_like"/>
    <property type="match status" value="1"/>
</dbReference>
<dbReference type="InterPro" id="IPR050385">
    <property type="entry name" value="Archaeal_FAD_synthase"/>
</dbReference>
<organism evidence="4 5">
    <name type="scientific">Candidatus Nealsonbacteria bacterium CG11_big_fil_rev_8_21_14_0_20_35_11</name>
    <dbReference type="NCBI Taxonomy" id="1974713"/>
    <lineage>
        <taxon>Bacteria</taxon>
        <taxon>Candidatus Nealsoniibacteriota</taxon>
    </lineage>
</organism>
<evidence type="ECO:0000256" key="2">
    <source>
        <dbReference type="ARBA" id="ARBA00022695"/>
    </source>
</evidence>
<dbReference type="InterPro" id="IPR004821">
    <property type="entry name" value="Cyt_trans-like"/>
</dbReference>
<dbReference type="PANTHER" id="PTHR43793:SF1">
    <property type="entry name" value="FAD SYNTHASE"/>
    <property type="match status" value="1"/>
</dbReference>
<dbReference type="SUPFAM" id="SSF52374">
    <property type="entry name" value="Nucleotidylyl transferase"/>
    <property type="match status" value="1"/>
</dbReference>
<evidence type="ECO:0000256" key="1">
    <source>
        <dbReference type="ARBA" id="ARBA00022679"/>
    </source>
</evidence>
<dbReference type="PANTHER" id="PTHR43793">
    <property type="entry name" value="FAD SYNTHASE"/>
    <property type="match status" value="1"/>
</dbReference>
<protein>
    <submittedName>
        <fullName evidence="4">Phosphopantetheine adenylyltransferase</fullName>
    </submittedName>
</protein>